<evidence type="ECO:0000256" key="7">
    <source>
        <dbReference type="SAM" id="SignalP"/>
    </source>
</evidence>
<reference evidence="8 9" key="1">
    <citation type="submission" date="2019-06" db="EMBL/GenBank/DDBJ databases">
        <title>Persicimonas caeni gen. nov., sp. nov., a predatory bacterium isolated from solar saltern.</title>
        <authorList>
            <person name="Wang S."/>
        </authorList>
    </citation>
    <scope>NUCLEOTIDE SEQUENCE [LARGE SCALE GENOMIC DNA]</scope>
    <source>
        <strain evidence="8 9">YN101</strain>
    </source>
</reference>
<evidence type="ECO:0000256" key="3">
    <source>
        <dbReference type="ARBA" id="ARBA00047417"/>
    </source>
</evidence>
<dbReference type="UniPathway" id="UPA00204"/>
<feature type="chain" id="PRO_5030106152" evidence="7">
    <location>
        <begin position="29"/>
        <end position="602"/>
    </location>
</feature>
<keyword evidence="7" id="KW-0732">Signal</keyword>
<dbReference type="SUPFAM" id="SSF56235">
    <property type="entry name" value="N-terminal nucleophile aminohydrolases (Ntn hydrolases)"/>
    <property type="match status" value="1"/>
</dbReference>
<dbReference type="InterPro" id="IPR043138">
    <property type="entry name" value="GGT_lsub"/>
</dbReference>
<evidence type="ECO:0000256" key="2">
    <source>
        <dbReference type="ARBA" id="ARBA00001089"/>
    </source>
</evidence>
<dbReference type="InterPro" id="IPR029055">
    <property type="entry name" value="Ntn_hydrolases_N"/>
</dbReference>
<dbReference type="Gene3D" id="3.60.20.40">
    <property type="match status" value="1"/>
</dbReference>
<evidence type="ECO:0000256" key="6">
    <source>
        <dbReference type="SAM" id="MobiDB-lite"/>
    </source>
</evidence>
<dbReference type="GO" id="GO:0006751">
    <property type="term" value="P:glutathione catabolic process"/>
    <property type="evidence" value="ECO:0007669"/>
    <property type="project" value="InterPro"/>
</dbReference>
<evidence type="ECO:0000256" key="1">
    <source>
        <dbReference type="ARBA" id="ARBA00001049"/>
    </source>
</evidence>
<evidence type="ECO:0000256" key="4">
    <source>
        <dbReference type="PIRSR" id="PIRSR600101-1"/>
    </source>
</evidence>
<dbReference type="PRINTS" id="PR01210">
    <property type="entry name" value="GGTRANSPTASE"/>
</dbReference>
<gene>
    <name evidence="8" type="primary">ggt</name>
    <name evidence="8" type="ORF">FIV42_03890</name>
</gene>
<dbReference type="Proteomes" id="UP000315995">
    <property type="component" value="Chromosome"/>
</dbReference>
<keyword evidence="8" id="KW-0012">Acyltransferase</keyword>
<dbReference type="AlphaFoldDB" id="A0A4Y6PNY3"/>
<feature type="region of interest" description="Disordered" evidence="6">
    <location>
        <begin position="563"/>
        <end position="602"/>
    </location>
</feature>
<dbReference type="InterPro" id="IPR000101">
    <property type="entry name" value="GGT_peptidase"/>
</dbReference>
<dbReference type="NCBIfam" id="TIGR00066">
    <property type="entry name" value="g_glut_trans"/>
    <property type="match status" value="1"/>
</dbReference>
<evidence type="ECO:0000256" key="5">
    <source>
        <dbReference type="PIRSR" id="PIRSR600101-2"/>
    </source>
</evidence>
<feature type="binding site" evidence="5">
    <location>
        <position position="488"/>
    </location>
    <ligand>
        <name>L-glutamate</name>
        <dbReference type="ChEBI" id="CHEBI:29985"/>
    </ligand>
</feature>
<name>A0A4Y6PNY3_PERCE</name>
<evidence type="ECO:0000313" key="8">
    <source>
        <dbReference type="EMBL" id="QDG49913.1"/>
    </source>
</evidence>
<dbReference type="OrthoDB" id="5297205at2"/>
<dbReference type="GO" id="GO:0103068">
    <property type="term" value="F:leukotriene C4 gamma-glutamyl transferase activity"/>
    <property type="evidence" value="ECO:0007669"/>
    <property type="project" value="UniProtKB-EC"/>
</dbReference>
<dbReference type="RefSeq" id="WP_141196410.1">
    <property type="nucleotide sequence ID" value="NZ_CP041186.1"/>
</dbReference>
<feature type="binding site" evidence="5">
    <location>
        <begin position="466"/>
        <end position="467"/>
    </location>
    <ligand>
        <name>L-glutamate</name>
        <dbReference type="ChEBI" id="CHEBI:29985"/>
    </ligand>
</feature>
<comment type="catalytic activity">
    <reaction evidence="3">
        <text>an N-terminal (5-L-glutamyl)-[peptide] + an alpha-amino acid = 5-L-glutamyl amino acid + an N-terminal L-alpha-aminoacyl-[peptide]</text>
        <dbReference type="Rhea" id="RHEA:23904"/>
        <dbReference type="Rhea" id="RHEA-COMP:9780"/>
        <dbReference type="Rhea" id="RHEA-COMP:9795"/>
        <dbReference type="ChEBI" id="CHEBI:77644"/>
        <dbReference type="ChEBI" id="CHEBI:78597"/>
        <dbReference type="ChEBI" id="CHEBI:78599"/>
        <dbReference type="ChEBI" id="CHEBI:78608"/>
        <dbReference type="EC" id="2.3.2.2"/>
    </reaction>
</comment>
<dbReference type="InterPro" id="IPR043137">
    <property type="entry name" value="GGT_ssub_C"/>
</dbReference>
<feature type="compositionally biased region" description="Low complexity" evidence="6">
    <location>
        <begin position="578"/>
        <end position="587"/>
    </location>
</feature>
<comment type="catalytic activity">
    <reaction evidence="1">
        <text>an S-substituted glutathione + H2O = an S-substituted L-cysteinylglycine + L-glutamate</text>
        <dbReference type="Rhea" id="RHEA:59468"/>
        <dbReference type="ChEBI" id="CHEBI:15377"/>
        <dbReference type="ChEBI" id="CHEBI:29985"/>
        <dbReference type="ChEBI" id="CHEBI:90779"/>
        <dbReference type="ChEBI" id="CHEBI:143103"/>
        <dbReference type="EC" id="3.4.19.13"/>
    </reaction>
</comment>
<accession>A0A5B8Y0D2</accession>
<feature type="signal peptide" evidence="7">
    <location>
        <begin position="1"/>
        <end position="28"/>
    </location>
</feature>
<dbReference type="EC" id="2.3.2.2" evidence="8"/>
<organism evidence="8 9">
    <name type="scientific">Persicimonas caeni</name>
    <dbReference type="NCBI Taxonomy" id="2292766"/>
    <lineage>
        <taxon>Bacteria</taxon>
        <taxon>Deltaproteobacteria</taxon>
        <taxon>Bradymonadales</taxon>
        <taxon>Bradymonadaceae</taxon>
        <taxon>Persicimonas</taxon>
    </lineage>
</organism>
<dbReference type="GO" id="GO:0005886">
    <property type="term" value="C:plasma membrane"/>
    <property type="evidence" value="ECO:0007669"/>
    <property type="project" value="TreeGrafter"/>
</dbReference>
<feature type="binding site" evidence="5">
    <location>
        <position position="437"/>
    </location>
    <ligand>
        <name>L-glutamate</name>
        <dbReference type="ChEBI" id="CHEBI:29985"/>
    </ligand>
</feature>
<proteinExistence type="predicted"/>
<keyword evidence="8" id="KW-0808">Transferase</keyword>
<accession>A0A4Y6PNY3</accession>
<dbReference type="EMBL" id="CP041186">
    <property type="protein sequence ID" value="QDG49913.1"/>
    <property type="molecule type" value="Genomic_DNA"/>
</dbReference>
<protein>
    <submittedName>
        <fullName evidence="8">Gamma-glutamyltransferase</fullName>
        <ecNumber evidence="8">2.3.2.2</ecNumber>
    </submittedName>
</protein>
<dbReference type="PANTHER" id="PTHR11686">
    <property type="entry name" value="GAMMA GLUTAMYL TRANSPEPTIDASE"/>
    <property type="match status" value="1"/>
</dbReference>
<feature type="active site" description="Nucleophile" evidence="4">
    <location>
        <position position="395"/>
    </location>
</feature>
<dbReference type="Pfam" id="PF01019">
    <property type="entry name" value="G_glu_transpept"/>
    <property type="match status" value="1"/>
</dbReference>
<dbReference type="GO" id="GO:0036374">
    <property type="term" value="F:glutathione hydrolase activity"/>
    <property type="evidence" value="ECO:0007669"/>
    <property type="project" value="UniProtKB-EC"/>
</dbReference>
<dbReference type="PANTHER" id="PTHR11686:SF9">
    <property type="entry name" value="RE13973P"/>
    <property type="match status" value="1"/>
</dbReference>
<sequence>MQSLTTACTVLRVLLISALLATPVAGIAQEQPNTQTAQGGQKTERARAPAVHSARGIVATDHPQASAVGARILANGGNAADAGAAALLANGVLNPFASGLGGGGFCLYRPEDTGKVHVIDFREKAPKKATRDMFVVDGEPVREMQLRGGKASGIPGEPAGLWALQNRFGSLEWSQVVDPAYKLANDGFSVGGLLEKRLDSKADDLEKHPKLAALFKQDGEWVDEGDTLTRPGLAKTLKLYRDEGPIVFYHGKIGEAIVEDVNEAGGIFSSADLTSYSVVNREPITGTYRGYQVFSMPPPSSGGTTLVETLNILEGFELSEDERDAKSLHLVIESLKHAFADRARWLGDTDFVDVPVARLTSKEYAKELRQKIKLDGVLPLEEYGSHRQVPDDSGTTHVSVIDEAGNMLACTSTINTSFGSMVLVDEYGLIMNNEMGDFTAMPGKPNNYGLIGTGQNAVAPEKRPLSSMSPTLVLRDGKPYLAAGASGGPTIITGTLLGLINMVDFGMTPAEAIAAPRIHHQWRPEMLFTEPSVEDQDRLQEFGHKLRLGPAFNSVQIVVRHPDETLTGVSDPRKMGRPAAEPAPTEAPNKEPAEPQAETTEQ</sequence>
<feature type="binding site" evidence="5">
    <location>
        <begin position="413"/>
        <end position="415"/>
    </location>
    <ligand>
        <name>L-glutamate</name>
        <dbReference type="ChEBI" id="CHEBI:29985"/>
    </ligand>
</feature>
<comment type="catalytic activity">
    <reaction evidence="2">
        <text>glutathione + H2O = L-cysteinylglycine + L-glutamate</text>
        <dbReference type="Rhea" id="RHEA:28807"/>
        <dbReference type="ChEBI" id="CHEBI:15377"/>
        <dbReference type="ChEBI" id="CHEBI:29985"/>
        <dbReference type="ChEBI" id="CHEBI:57925"/>
        <dbReference type="ChEBI" id="CHEBI:61694"/>
        <dbReference type="EC" id="3.4.19.13"/>
    </reaction>
</comment>
<keyword evidence="9" id="KW-1185">Reference proteome</keyword>
<evidence type="ECO:0000313" key="9">
    <source>
        <dbReference type="Proteomes" id="UP000315995"/>
    </source>
</evidence>
<feature type="binding site" evidence="5">
    <location>
        <position position="122"/>
    </location>
    <ligand>
        <name>L-glutamate</name>
        <dbReference type="ChEBI" id="CHEBI:29985"/>
    </ligand>
</feature>
<dbReference type="Gene3D" id="1.10.246.130">
    <property type="match status" value="1"/>
</dbReference>